<evidence type="ECO:0000313" key="2">
    <source>
        <dbReference type="EMBL" id="QSX29061.1"/>
    </source>
</evidence>
<name>A0A974XIK9_9GAMM</name>
<gene>
    <name evidence="2" type="ORF">JYB88_12475</name>
</gene>
<feature type="region of interest" description="Disordered" evidence="1">
    <location>
        <begin position="1"/>
        <end position="42"/>
    </location>
</feature>
<dbReference type="EMBL" id="CP071504">
    <property type="protein sequence ID" value="QSX29061.1"/>
    <property type="molecule type" value="Genomic_DNA"/>
</dbReference>
<protein>
    <submittedName>
        <fullName evidence="2">Small highly charged protein</fullName>
    </submittedName>
</protein>
<dbReference type="Proteomes" id="UP000663281">
    <property type="component" value="Chromosome"/>
</dbReference>
<accession>A0A974XIK9</accession>
<evidence type="ECO:0000313" key="3">
    <source>
        <dbReference type="Proteomes" id="UP000663281"/>
    </source>
</evidence>
<sequence>MSHSYEFDDEESPWGDHVKGKQKNKRVKQRRRDTKRRYSDEHAEVEFLQNKWK</sequence>
<dbReference type="KEGG" id="scyp:JYB88_12475"/>
<reference evidence="2 3" key="1">
    <citation type="submission" date="2021-03" db="EMBL/GenBank/DDBJ databases">
        <title>Novel species identification of genus Shewanella.</title>
        <authorList>
            <person name="Liu G."/>
            <person name="Zhang Q."/>
        </authorList>
    </citation>
    <scope>NUCLEOTIDE SEQUENCE [LARGE SCALE GENOMIC DNA]</scope>
    <source>
        <strain evidence="2 3">FJAT-53726</strain>
    </source>
</reference>
<dbReference type="RefSeq" id="WP_207320376.1">
    <property type="nucleotide sequence ID" value="NZ_CP071501.1"/>
</dbReference>
<evidence type="ECO:0000256" key="1">
    <source>
        <dbReference type="SAM" id="MobiDB-lite"/>
    </source>
</evidence>
<keyword evidence="3" id="KW-1185">Reference proteome</keyword>
<feature type="compositionally biased region" description="Basic residues" evidence="1">
    <location>
        <begin position="20"/>
        <end position="35"/>
    </location>
</feature>
<proteinExistence type="predicted"/>
<dbReference type="AlphaFoldDB" id="A0A974XIK9"/>
<organism evidence="2 3">
    <name type="scientific">Shewanella cyperi</name>
    <dbReference type="NCBI Taxonomy" id="2814292"/>
    <lineage>
        <taxon>Bacteria</taxon>
        <taxon>Pseudomonadati</taxon>
        <taxon>Pseudomonadota</taxon>
        <taxon>Gammaproteobacteria</taxon>
        <taxon>Alteromonadales</taxon>
        <taxon>Shewanellaceae</taxon>
        <taxon>Shewanella</taxon>
    </lineage>
</organism>